<keyword evidence="2" id="KW-0812">Transmembrane</keyword>
<dbReference type="EMBL" id="MU864350">
    <property type="protein sequence ID" value="KAK4193900.1"/>
    <property type="molecule type" value="Genomic_DNA"/>
</dbReference>
<evidence type="ECO:0000256" key="1">
    <source>
        <dbReference type="SAM" id="MobiDB-lite"/>
    </source>
</evidence>
<feature type="region of interest" description="Disordered" evidence="1">
    <location>
        <begin position="1"/>
        <end position="32"/>
    </location>
</feature>
<accession>A0AAN7AQF9</accession>
<evidence type="ECO:0000313" key="4">
    <source>
        <dbReference type="Proteomes" id="UP001302126"/>
    </source>
</evidence>
<dbReference type="AlphaFoldDB" id="A0AAN7AQF9"/>
<keyword evidence="2" id="KW-0472">Membrane</keyword>
<feature type="compositionally biased region" description="Polar residues" evidence="1">
    <location>
        <begin position="92"/>
        <end position="105"/>
    </location>
</feature>
<proteinExistence type="predicted"/>
<gene>
    <name evidence="3" type="ORF">QBC35DRAFT_527166</name>
</gene>
<evidence type="ECO:0000313" key="3">
    <source>
        <dbReference type="EMBL" id="KAK4193900.1"/>
    </source>
</evidence>
<name>A0AAN7AQF9_9PEZI</name>
<evidence type="ECO:0000256" key="2">
    <source>
        <dbReference type="SAM" id="Phobius"/>
    </source>
</evidence>
<keyword evidence="4" id="KW-1185">Reference proteome</keyword>
<sequence length="196" mass="22062">MDTTVTPSAVFPDPATTRPWTSVESSSGGLAEPHLTSLASPFQDTTSPVDRTQRYTFRQWILLGILVTVMLRSVLISIRYLFAHGRRPTSPRPSTGVDNAGTNDESTPRIVKKRLISSIRPGRPTVSFADSPPARWTFDGDMPISRDENTSTSSGVMDRRQHGRKRTRSASPPLHSHVDRPWSRYYRSTRIRNDRE</sequence>
<keyword evidence="2" id="KW-1133">Transmembrane helix</keyword>
<organism evidence="3 4">
    <name type="scientific">Podospora australis</name>
    <dbReference type="NCBI Taxonomy" id="1536484"/>
    <lineage>
        <taxon>Eukaryota</taxon>
        <taxon>Fungi</taxon>
        <taxon>Dikarya</taxon>
        <taxon>Ascomycota</taxon>
        <taxon>Pezizomycotina</taxon>
        <taxon>Sordariomycetes</taxon>
        <taxon>Sordariomycetidae</taxon>
        <taxon>Sordariales</taxon>
        <taxon>Podosporaceae</taxon>
        <taxon>Podospora</taxon>
    </lineage>
</organism>
<protein>
    <submittedName>
        <fullName evidence="3">Uncharacterized protein</fullName>
    </submittedName>
</protein>
<feature type="transmembrane region" description="Helical" evidence="2">
    <location>
        <begin position="60"/>
        <end position="82"/>
    </location>
</feature>
<reference evidence="3" key="1">
    <citation type="journal article" date="2023" name="Mol. Phylogenet. Evol.">
        <title>Genome-scale phylogeny and comparative genomics of the fungal order Sordariales.</title>
        <authorList>
            <person name="Hensen N."/>
            <person name="Bonometti L."/>
            <person name="Westerberg I."/>
            <person name="Brannstrom I.O."/>
            <person name="Guillou S."/>
            <person name="Cros-Aarteil S."/>
            <person name="Calhoun S."/>
            <person name="Haridas S."/>
            <person name="Kuo A."/>
            <person name="Mondo S."/>
            <person name="Pangilinan J."/>
            <person name="Riley R."/>
            <person name="LaButti K."/>
            <person name="Andreopoulos B."/>
            <person name="Lipzen A."/>
            <person name="Chen C."/>
            <person name="Yan M."/>
            <person name="Daum C."/>
            <person name="Ng V."/>
            <person name="Clum A."/>
            <person name="Steindorff A."/>
            <person name="Ohm R.A."/>
            <person name="Martin F."/>
            <person name="Silar P."/>
            <person name="Natvig D.O."/>
            <person name="Lalanne C."/>
            <person name="Gautier V."/>
            <person name="Ament-Velasquez S.L."/>
            <person name="Kruys A."/>
            <person name="Hutchinson M.I."/>
            <person name="Powell A.J."/>
            <person name="Barry K."/>
            <person name="Miller A.N."/>
            <person name="Grigoriev I.V."/>
            <person name="Debuchy R."/>
            <person name="Gladieux P."/>
            <person name="Hiltunen Thoren M."/>
            <person name="Johannesson H."/>
        </authorList>
    </citation>
    <scope>NUCLEOTIDE SEQUENCE</scope>
    <source>
        <strain evidence="3">PSN309</strain>
    </source>
</reference>
<feature type="compositionally biased region" description="Polar residues" evidence="1">
    <location>
        <begin position="18"/>
        <end position="28"/>
    </location>
</feature>
<dbReference type="Proteomes" id="UP001302126">
    <property type="component" value="Unassembled WGS sequence"/>
</dbReference>
<feature type="region of interest" description="Disordered" evidence="1">
    <location>
        <begin position="86"/>
        <end position="108"/>
    </location>
</feature>
<reference evidence="3" key="2">
    <citation type="submission" date="2023-05" db="EMBL/GenBank/DDBJ databases">
        <authorList>
            <consortium name="Lawrence Berkeley National Laboratory"/>
            <person name="Steindorff A."/>
            <person name="Hensen N."/>
            <person name="Bonometti L."/>
            <person name="Westerberg I."/>
            <person name="Brannstrom I.O."/>
            <person name="Guillou S."/>
            <person name="Cros-Aarteil S."/>
            <person name="Calhoun S."/>
            <person name="Haridas S."/>
            <person name="Kuo A."/>
            <person name="Mondo S."/>
            <person name="Pangilinan J."/>
            <person name="Riley R."/>
            <person name="Labutti K."/>
            <person name="Andreopoulos B."/>
            <person name="Lipzen A."/>
            <person name="Chen C."/>
            <person name="Yanf M."/>
            <person name="Daum C."/>
            <person name="Ng V."/>
            <person name="Clum A."/>
            <person name="Ohm R."/>
            <person name="Martin F."/>
            <person name="Silar P."/>
            <person name="Natvig D."/>
            <person name="Lalanne C."/>
            <person name="Gautier V."/>
            <person name="Ament-Velasquez S.L."/>
            <person name="Kruys A."/>
            <person name="Hutchinson M.I."/>
            <person name="Powell A.J."/>
            <person name="Barry K."/>
            <person name="Miller A.N."/>
            <person name="Grigoriev I.V."/>
            <person name="Debuchy R."/>
            <person name="Gladieux P."/>
            <person name="Thoren M.H."/>
            <person name="Johannesson H."/>
        </authorList>
    </citation>
    <scope>NUCLEOTIDE SEQUENCE</scope>
    <source>
        <strain evidence="3">PSN309</strain>
    </source>
</reference>
<comment type="caution">
    <text evidence="3">The sequence shown here is derived from an EMBL/GenBank/DDBJ whole genome shotgun (WGS) entry which is preliminary data.</text>
</comment>
<feature type="region of interest" description="Disordered" evidence="1">
    <location>
        <begin position="122"/>
        <end position="196"/>
    </location>
</feature>